<evidence type="ECO:0000313" key="2">
    <source>
        <dbReference type="Proteomes" id="UP001419268"/>
    </source>
</evidence>
<sequence length="95" mass="10906">MQVFEKFPSSAHFEVVLNETHIVFVPKKSFPQSICEYRPISLCNSTYKLLSKVLSNLLKSILNSLILPFQNVFVVGRQITDNIILAHEIMHSMNK</sequence>
<dbReference type="Proteomes" id="UP001419268">
    <property type="component" value="Unassembled WGS sequence"/>
</dbReference>
<dbReference type="EMBL" id="JBBNAG010000001">
    <property type="protein sequence ID" value="KAK9166736.1"/>
    <property type="molecule type" value="Genomic_DNA"/>
</dbReference>
<dbReference type="PANTHER" id="PTHR46890">
    <property type="entry name" value="NON-LTR RETROLELEMENT REVERSE TRANSCRIPTASE-LIKE PROTEIN-RELATED"/>
    <property type="match status" value="1"/>
</dbReference>
<dbReference type="AlphaFoldDB" id="A0AAP0Q898"/>
<accession>A0AAP0Q898</accession>
<keyword evidence="2" id="KW-1185">Reference proteome</keyword>
<proteinExistence type="predicted"/>
<organism evidence="1 2">
    <name type="scientific">Stephania cephalantha</name>
    <dbReference type="NCBI Taxonomy" id="152367"/>
    <lineage>
        <taxon>Eukaryota</taxon>
        <taxon>Viridiplantae</taxon>
        <taxon>Streptophyta</taxon>
        <taxon>Embryophyta</taxon>
        <taxon>Tracheophyta</taxon>
        <taxon>Spermatophyta</taxon>
        <taxon>Magnoliopsida</taxon>
        <taxon>Ranunculales</taxon>
        <taxon>Menispermaceae</taxon>
        <taxon>Menispermoideae</taxon>
        <taxon>Cissampelideae</taxon>
        <taxon>Stephania</taxon>
    </lineage>
</organism>
<dbReference type="PANTHER" id="PTHR46890:SF48">
    <property type="entry name" value="RNA-DIRECTED DNA POLYMERASE"/>
    <property type="match status" value="1"/>
</dbReference>
<dbReference type="InterPro" id="IPR052343">
    <property type="entry name" value="Retrotransposon-Effector_Assoc"/>
</dbReference>
<reference evidence="1 2" key="1">
    <citation type="submission" date="2024-01" db="EMBL/GenBank/DDBJ databases">
        <title>Genome assemblies of Stephania.</title>
        <authorList>
            <person name="Yang L."/>
        </authorList>
    </citation>
    <scope>NUCLEOTIDE SEQUENCE [LARGE SCALE GENOMIC DNA]</scope>
    <source>
        <strain evidence="1">JXDWG</strain>
        <tissue evidence="1">Leaf</tissue>
    </source>
</reference>
<evidence type="ECO:0008006" key="3">
    <source>
        <dbReference type="Google" id="ProtNLM"/>
    </source>
</evidence>
<gene>
    <name evidence="1" type="ORF">Scep_001927</name>
</gene>
<evidence type="ECO:0000313" key="1">
    <source>
        <dbReference type="EMBL" id="KAK9166736.1"/>
    </source>
</evidence>
<comment type="caution">
    <text evidence="1">The sequence shown here is derived from an EMBL/GenBank/DDBJ whole genome shotgun (WGS) entry which is preliminary data.</text>
</comment>
<protein>
    <recommendedName>
        <fullName evidence="3">Reverse transcriptase domain-containing protein</fullName>
    </recommendedName>
</protein>
<name>A0AAP0Q898_9MAGN</name>